<name>A0A5R8Y145_9BACT</name>
<proteinExistence type="predicted"/>
<sequence>MGNYEERDYKDIPGTIVFDLQTCVKGYELNKFCDTLNKPEAREAFLADEEEYMSRFPKLTEEMKDGIRRKDLNYLLDLGGNIYYLWKIAATLGLHMQQAGAMMSEEPNKMTTEEFQQMMINGGRPIEGNRSIKENEEKKNG</sequence>
<evidence type="ECO:0000259" key="2">
    <source>
        <dbReference type="Pfam" id="PF07746"/>
    </source>
</evidence>
<dbReference type="Gene3D" id="1.10.700.10">
    <property type="entry name" value="Dioxygenase LigAB, LigA subunit"/>
    <property type="match status" value="1"/>
</dbReference>
<dbReference type="Proteomes" id="UP000308901">
    <property type="component" value="Unassembled WGS sequence"/>
</dbReference>
<dbReference type="RefSeq" id="WP_138152922.1">
    <property type="nucleotide sequence ID" value="NZ_VANU01000004.1"/>
</dbReference>
<protein>
    <submittedName>
        <fullName evidence="3">Protocatechuate 4,5-dioxygenase subunit alpha</fullName>
        <ecNumber evidence="3">1.13.11.8</ecNumber>
    </submittedName>
</protein>
<evidence type="ECO:0000256" key="1">
    <source>
        <dbReference type="SAM" id="MobiDB-lite"/>
    </source>
</evidence>
<feature type="domain" description="Extradiol ring-cleavage dioxygenase LigAB LigA subunit" evidence="2">
    <location>
        <begin position="29"/>
        <end position="119"/>
    </location>
</feature>
<evidence type="ECO:0000313" key="3">
    <source>
        <dbReference type="EMBL" id="TLP37742.1"/>
    </source>
</evidence>
<reference evidence="3 4" key="1">
    <citation type="submission" date="2019-05" db="EMBL/GenBank/DDBJ databases">
        <title>Arcobacter sp. nov., isolated from sea sediment.</title>
        <authorList>
            <person name="Kim W."/>
        </authorList>
    </citation>
    <scope>NUCLEOTIDE SEQUENCE [LARGE SCALE GENOMIC DNA]</scope>
    <source>
        <strain evidence="3 4">CAU 1517</strain>
    </source>
</reference>
<dbReference type="AlphaFoldDB" id="A0A5R8Y145"/>
<feature type="region of interest" description="Disordered" evidence="1">
    <location>
        <begin position="122"/>
        <end position="141"/>
    </location>
</feature>
<keyword evidence="3" id="KW-0560">Oxidoreductase</keyword>
<dbReference type="InterPro" id="IPR011986">
    <property type="entry name" value="Xdiol_dOase_LigA"/>
</dbReference>
<accession>A0A5R8Y145</accession>
<dbReference type="EMBL" id="VANU01000004">
    <property type="protein sequence ID" value="TLP37742.1"/>
    <property type="molecule type" value="Genomic_DNA"/>
</dbReference>
<keyword evidence="4" id="KW-1185">Reference proteome</keyword>
<keyword evidence="3" id="KW-0223">Dioxygenase</keyword>
<dbReference type="SUPFAM" id="SSF48076">
    <property type="entry name" value="LigA subunit of an aromatic-ring-opening dioxygenase LigAB"/>
    <property type="match status" value="1"/>
</dbReference>
<dbReference type="InterPro" id="IPR014159">
    <property type="entry name" value="PCA_LigA"/>
</dbReference>
<dbReference type="OrthoDB" id="8685817at2"/>
<evidence type="ECO:0000313" key="4">
    <source>
        <dbReference type="Proteomes" id="UP000308901"/>
    </source>
</evidence>
<dbReference type="NCBIfam" id="TIGR02792">
    <property type="entry name" value="PCA_ligA"/>
    <property type="match status" value="1"/>
</dbReference>
<comment type="caution">
    <text evidence="3">The sequence shown here is derived from an EMBL/GenBank/DDBJ whole genome shotgun (WGS) entry which is preliminary data.</text>
</comment>
<dbReference type="Pfam" id="PF07746">
    <property type="entry name" value="LigA"/>
    <property type="match status" value="1"/>
</dbReference>
<organism evidence="3 4">
    <name type="scientific">Arcobacter arenosus</name>
    <dbReference type="NCBI Taxonomy" id="2576037"/>
    <lineage>
        <taxon>Bacteria</taxon>
        <taxon>Pseudomonadati</taxon>
        <taxon>Campylobacterota</taxon>
        <taxon>Epsilonproteobacteria</taxon>
        <taxon>Campylobacterales</taxon>
        <taxon>Arcobacteraceae</taxon>
        <taxon>Arcobacter</taxon>
    </lineage>
</organism>
<dbReference type="InterPro" id="IPR036622">
    <property type="entry name" value="LigA_sf"/>
</dbReference>
<gene>
    <name evidence="3" type="primary">ligA</name>
    <name evidence="3" type="ORF">FDK22_10530</name>
</gene>
<feature type="compositionally biased region" description="Basic and acidic residues" evidence="1">
    <location>
        <begin position="130"/>
        <end position="141"/>
    </location>
</feature>
<dbReference type="EC" id="1.13.11.8" evidence="3"/>
<dbReference type="GO" id="GO:0018579">
    <property type="term" value="F:protocatechuate 4,5-dioxygenase activity"/>
    <property type="evidence" value="ECO:0007669"/>
    <property type="project" value="UniProtKB-EC"/>
</dbReference>